<dbReference type="InterPro" id="IPR000771">
    <property type="entry name" value="FBA_II"/>
</dbReference>
<keyword evidence="3" id="KW-1185">Reference proteome</keyword>
<dbReference type="GO" id="GO:0005975">
    <property type="term" value="P:carbohydrate metabolic process"/>
    <property type="evidence" value="ECO:0007669"/>
    <property type="project" value="InterPro"/>
</dbReference>
<feature type="transmembrane region" description="Helical" evidence="1">
    <location>
        <begin position="33"/>
        <end position="54"/>
    </location>
</feature>
<comment type="caution">
    <text evidence="2">The sequence shown here is derived from an EMBL/GenBank/DDBJ whole genome shotgun (WGS) entry which is preliminary data.</text>
</comment>
<dbReference type="OrthoDB" id="445301at2759"/>
<feature type="transmembrane region" description="Helical" evidence="1">
    <location>
        <begin position="594"/>
        <end position="616"/>
    </location>
</feature>
<gene>
    <name evidence="2" type="ORF">BCR43DRAFT_498282</name>
</gene>
<keyword evidence="1" id="KW-1133">Transmembrane helix</keyword>
<dbReference type="PIRSF" id="PIRSF036762">
    <property type="entry name" value="GAA1"/>
    <property type="match status" value="1"/>
</dbReference>
<reference evidence="2 3" key="1">
    <citation type="submission" date="2016-07" db="EMBL/GenBank/DDBJ databases">
        <title>Pervasive Adenine N6-methylation of Active Genes in Fungi.</title>
        <authorList>
            <consortium name="DOE Joint Genome Institute"/>
            <person name="Mondo S.J."/>
            <person name="Dannebaum R.O."/>
            <person name="Kuo R.C."/>
            <person name="Labutti K."/>
            <person name="Haridas S."/>
            <person name="Kuo A."/>
            <person name="Salamov A."/>
            <person name="Ahrendt S.R."/>
            <person name="Lipzen A."/>
            <person name="Sullivan W."/>
            <person name="Andreopoulos W.B."/>
            <person name="Clum A."/>
            <person name="Lindquist E."/>
            <person name="Daum C."/>
            <person name="Ramamoorthy G.K."/>
            <person name="Gryganskyi A."/>
            <person name="Culley D."/>
            <person name="Magnuson J.K."/>
            <person name="James T.Y."/>
            <person name="O'Malley M.A."/>
            <person name="Stajich J.E."/>
            <person name="Spatafora J.W."/>
            <person name="Visel A."/>
            <person name="Grigoriev I.V."/>
        </authorList>
    </citation>
    <scope>NUCLEOTIDE SEQUENCE [LARGE SCALE GENOMIC DNA]</scope>
    <source>
        <strain evidence="2 3">NRRL 2496</strain>
    </source>
</reference>
<dbReference type="STRING" id="13706.A0A1X2H0L8"/>
<evidence type="ECO:0000256" key="1">
    <source>
        <dbReference type="SAM" id="Phobius"/>
    </source>
</evidence>
<dbReference type="GO" id="GO:0008270">
    <property type="term" value="F:zinc ion binding"/>
    <property type="evidence" value="ECO:0007669"/>
    <property type="project" value="InterPro"/>
</dbReference>
<dbReference type="EMBL" id="MCGN01000011">
    <property type="protein sequence ID" value="ORY90973.1"/>
    <property type="molecule type" value="Genomic_DNA"/>
</dbReference>
<dbReference type="AlphaFoldDB" id="A0A1X2H0L8"/>
<sequence>MLLHKLRNKLAAKRARTYSAEQRQRLFTLATRYAPFVGILLALVGIVWLLLLPYDGYSKRTYISENALLPGQVNVYYGYNDIQTAEFYRNQLSTVQTWDSQSRASYLQSEFRKMGFVSGLQRFEHEDETCVNAFAVYRAPRSDGKEALVLGAPWISRTGDYNTNGMAAMLSLAKLFKRNVYWSKDVILLTTDCGMAGAQAWVDAYHGLDQKDLSSLVMPRSGAIQGVINLDFPGTHDYASLGLFYEGVNGQLPNLDLINTLVVVAGRTARVPITLHNDHAPVEGPWGPYLDSLKTMLRTMTYQASGHPSSEAGVYLRYKIDAVTVHGILDSDKLDSLFGFQRIGMLIESCFRSLNNLLEHFHQSFFFYLLPQANRYVSIGVYMPPAILLASSLILHSLVLYYCIPSLVPTTTAAATASGEGSSEKKTTEAVPPAYSLEPMRIGFALTVLLATHFAGLVQFLIMQSALIPEDLKIGACAAVALLVTVVGSLLASRRLPGQHDARMLKALCLALSGCCLSTIALLNFSISVVTALLIVVPYTLATASLRWPIRILQWVLLAALSPPCLVWAVSALTNVSVPQLVSILLGDHHVVRAWLLIYVCLGYWPVNMAMHILLFSRPE</sequence>
<evidence type="ECO:0000313" key="2">
    <source>
        <dbReference type="EMBL" id="ORY90973.1"/>
    </source>
</evidence>
<name>A0A1X2H0L8_SYNRA</name>
<evidence type="ECO:0000313" key="3">
    <source>
        <dbReference type="Proteomes" id="UP000242180"/>
    </source>
</evidence>
<dbReference type="InterPro" id="IPR007246">
    <property type="entry name" value="Gaa1"/>
</dbReference>
<dbReference type="GO" id="GO:0016832">
    <property type="term" value="F:aldehyde-lyase activity"/>
    <property type="evidence" value="ECO:0007669"/>
    <property type="project" value="InterPro"/>
</dbReference>
<dbReference type="SUPFAM" id="SSF53187">
    <property type="entry name" value="Zn-dependent exopeptidases"/>
    <property type="match status" value="1"/>
</dbReference>
<dbReference type="Pfam" id="PF04114">
    <property type="entry name" value="Gaa1"/>
    <property type="match status" value="1"/>
</dbReference>
<keyword evidence="1" id="KW-0472">Membrane</keyword>
<proteinExistence type="predicted"/>
<dbReference type="Proteomes" id="UP000242180">
    <property type="component" value="Unassembled WGS sequence"/>
</dbReference>
<dbReference type="FunCoup" id="A0A1X2H0L8">
    <property type="interactions" value="288"/>
</dbReference>
<dbReference type="Gene3D" id="3.40.630.10">
    <property type="entry name" value="Zn peptidases"/>
    <property type="match status" value="1"/>
</dbReference>
<dbReference type="InParanoid" id="A0A1X2H0L8"/>
<feature type="transmembrane region" description="Helical" evidence="1">
    <location>
        <begin position="382"/>
        <end position="404"/>
    </location>
</feature>
<organism evidence="2 3">
    <name type="scientific">Syncephalastrum racemosum</name>
    <name type="common">Filamentous fungus</name>
    <dbReference type="NCBI Taxonomy" id="13706"/>
    <lineage>
        <taxon>Eukaryota</taxon>
        <taxon>Fungi</taxon>
        <taxon>Fungi incertae sedis</taxon>
        <taxon>Mucoromycota</taxon>
        <taxon>Mucoromycotina</taxon>
        <taxon>Mucoromycetes</taxon>
        <taxon>Mucorales</taxon>
        <taxon>Syncephalastraceae</taxon>
        <taxon>Syncephalastrum</taxon>
    </lineage>
</organism>
<accession>A0A1X2H0L8</accession>
<dbReference type="PANTHER" id="PTHR13304">
    <property type="entry name" value="GLYCOSYLPHOSPHATIDYLINOSITOL ANCHOR ATTACHMENT 1 PROTEIN"/>
    <property type="match status" value="1"/>
</dbReference>
<dbReference type="OMA" id="MAIALWM"/>
<protein>
    <submittedName>
        <fullName evidence="2">Gaa1-like protein</fullName>
    </submittedName>
</protein>
<feature type="transmembrane region" description="Helical" evidence="1">
    <location>
        <begin position="442"/>
        <end position="466"/>
    </location>
</feature>
<dbReference type="GO" id="GO:0016255">
    <property type="term" value="P:attachment of GPI anchor to protein"/>
    <property type="evidence" value="ECO:0007669"/>
    <property type="project" value="TreeGrafter"/>
</dbReference>
<dbReference type="PANTHER" id="PTHR13304:SF0">
    <property type="entry name" value="GLYCOSYLPHOSPHATIDYLINOSITOL ANCHOR ATTACHMENT 1 PROTEIN"/>
    <property type="match status" value="1"/>
</dbReference>
<feature type="transmembrane region" description="Helical" evidence="1">
    <location>
        <begin position="472"/>
        <end position="492"/>
    </location>
</feature>
<feature type="transmembrane region" description="Helical" evidence="1">
    <location>
        <begin position="555"/>
        <end position="574"/>
    </location>
</feature>
<dbReference type="GO" id="GO:0042765">
    <property type="term" value="C:GPI-anchor transamidase complex"/>
    <property type="evidence" value="ECO:0007669"/>
    <property type="project" value="InterPro"/>
</dbReference>
<keyword evidence="1" id="KW-0812">Transmembrane</keyword>
<dbReference type="PROSITE" id="PS00602">
    <property type="entry name" value="ALDOLASE_CLASS_II_1"/>
    <property type="match status" value="1"/>
</dbReference>